<dbReference type="Pfam" id="PF16900">
    <property type="entry name" value="REPA_OB_2"/>
    <property type="match status" value="1"/>
</dbReference>
<sequence length="135" mass="15488">MIEINKVYYISKGSLKTANKQYTSIKNDYEMTFNNETTVIPCHENVNVIPMLQFNFVPINNLEQVAKDSLVDVIGVCKSSSDLQTLVSKSTNKELRKRDIFLVDQSGIEVAVTLWATEVSFLTIYWSLKLLFFCY</sequence>
<evidence type="ECO:0000313" key="4">
    <source>
        <dbReference type="RefSeq" id="XP_013793564.2"/>
    </source>
</evidence>
<protein>
    <submittedName>
        <fullName evidence="4">Replication protein A 70 kDa DNA-binding subunit-like</fullName>
    </submittedName>
</protein>
<dbReference type="SUPFAM" id="SSF50249">
    <property type="entry name" value="Nucleic acid-binding proteins"/>
    <property type="match status" value="2"/>
</dbReference>
<dbReference type="RefSeq" id="XP_013793564.2">
    <property type="nucleotide sequence ID" value="XM_013938110.2"/>
</dbReference>
<dbReference type="CDD" id="cd04475">
    <property type="entry name" value="RPA1_DBD_B"/>
    <property type="match status" value="1"/>
</dbReference>
<dbReference type="PANTHER" id="PTHR47165">
    <property type="entry name" value="OS03G0429900 PROTEIN"/>
    <property type="match status" value="1"/>
</dbReference>
<organism evidence="3 4">
    <name type="scientific">Limulus polyphemus</name>
    <name type="common">Atlantic horseshoe crab</name>
    <dbReference type="NCBI Taxonomy" id="6850"/>
    <lineage>
        <taxon>Eukaryota</taxon>
        <taxon>Metazoa</taxon>
        <taxon>Ecdysozoa</taxon>
        <taxon>Arthropoda</taxon>
        <taxon>Chelicerata</taxon>
        <taxon>Merostomata</taxon>
        <taxon>Xiphosura</taxon>
        <taxon>Limulidae</taxon>
        <taxon>Limulus</taxon>
    </lineage>
</organism>
<name>A0ABM1C3L8_LIMPO</name>
<dbReference type="Proteomes" id="UP000694941">
    <property type="component" value="Unplaced"/>
</dbReference>
<keyword evidence="3" id="KW-1185">Reference proteome</keyword>
<dbReference type="Gene3D" id="2.40.50.140">
    <property type="entry name" value="Nucleic acid-binding proteins"/>
    <property type="match status" value="2"/>
</dbReference>
<keyword evidence="1" id="KW-0238">DNA-binding</keyword>
<proteinExistence type="predicted"/>
<dbReference type="InterPro" id="IPR031657">
    <property type="entry name" value="REPA_OB_2"/>
</dbReference>
<accession>A0ABM1C3L8</accession>
<dbReference type="GeneID" id="106477565"/>
<evidence type="ECO:0000256" key="1">
    <source>
        <dbReference type="ARBA" id="ARBA00023125"/>
    </source>
</evidence>
<feature type="domain" description="Replication protein A OB" evidence="2">
    <location>
        <begin position="59"/>
        <end position="118"/>
    </location>
</feature>
<reference evidence="4" key="1">
    <citation type="submission" date="2025-08" db="UniProtKB">
        <authorList>
            <consortium name="RefSeq"/>
        </authorList>
    </citation>
    <scope>IDENTIFICATION</scope>
    <source>
        <tissue evidence="4">Muscle</tissue>
    </source>
</reference>
<evidence type="ECO:0000259" key="2">
    <source>
        <dbReference type="Pfam" id="PF16900"/>
    </source>
</evidence>
<dbReference type="PANTHER" id="PTHR47165:SF4">
    <property type="entry name" value="OS03G0429900 PROTEIN"/>
    <property type="match status" value="1"/>
</dbReference>
<gene>
    <name evidence="4" type="primary">LOC106477565</name>
</gene>
<evidence type="ECO:0000313" key="3">
    <source>
        <dbReference type="Proteomes" id="UP000694941"/>
    </source>
</evidence>
<dbReference type="InterPro" id="IPR012340">
    <property type="entry name" value="NA-bd_OB-fold"/>
</dbReference>